<evidence type="ECO:0000313" key="1">
    <source>
        <dbReference type="EMBL" id="KAJ8548880.1"/>
    </source>
</evidence>
<dbReference type="EMBL" id="JAJAGQ010000011">
    <property type="protein sequence ID" value="KAJ8548880.1"/>
    <property type="molecule type" value="Genomic_DNA"/>
</dbReference>
<name>A0A9Q1R9D0_9SOLA</name>
<dbReference type="AlphaFoldDB" id="A0A9Q1R9D0"/>
<gene>
    <name evidence="1" type="ORF">K7X08_029861</name>
</gene>
<sequence length="66" mass="7504">MTALLKGSCIHRDKLVGCNANFKKLTCETYVLFGSEEVREIGNTRAWVSLNFPVAIRLNFWHGSFI</sequence>
<dbReference type="Proteomes" id="UP001152561">
    <property type="component" value="Unassembled WGS sequence"/>
</dbReference>
<organism evidence="1 2">
    <name type="scientific">Anisodus acutangulus</name>
    <dbReference type="NCBI Taxonomy" id="402998"/>
    <lineage>
        <taxon>Eukaryota</taxon>
        <taxon>Viridiplantae</taxon>
        <taxon>Streptophyta</taxon>
        <taxon>Embryophyta</taxon>
        <taxon>Tracheophyta</taxon>
        <taxon>Spermatophyta</taxon>
        <taxon>Magnoliopsida</taxon>
        <taxon>eudicotyledons</taxon>
        <taxon>Gunneridae</taxon>
        <taxon>Pentapetalae</taxon>
        <taxon>asterids</taxon>
        <taxon>lamiids</taxon>
        <taxon>Solanales</taxon>
        <taxon>Solanaceae</taxon>
        <taxon>Solanoideae</taxon>
        <taxon>Hyoscyameae</taxon>
        <taxon>Anisodus</taxon>
    </lineage>
</organism>
<proteinExistence type="predicted"/>
<reference evidence="2" key="1">
    <citation type="journal article" date="2023" name="Proc. Natl. Acad. Sci. U.S.A.">
        <title>Genomic and structural basis for evolution of tropane alkaloid biosynthesis.</title>
        <authorList>
            <person name="Wanga Y.-J."/>
            <person name="Taina T."/>
            <person name="Yua J.-Y."/>
            <person name="Lia J."/>
            <person name="Xua B."/>
            <person name="Chenc J."/>
            <person name="D'Auriad J.C."/>
            <person name="Huanga J.-P."/>
            <person name="Huanga S.-X."/>
        </authorList>
    </citation>
    <scope>NUCLEOTIDE SEQUENCE [LARGE SCALE GENOMIC DNA]</scope>
    <source>
        <strain evidence="2">cv. KIB-2019</strain>
    </source>
</reference>
<comment type="caution">
    <text evidence="1">The sequence shown here is derived from an EMBL/GenBank/DDBJ whole genome shotgun (WGS) entry which is preliminary data.</text>
</comment>
<protein>
    <submittedName>
        <fullName evidence="1">Uncharacterized protein</fullName>
    </submittedName>
</protein>
<accession>A0A9Q1R9D0</accession>
<keyword evidence="2" id="KW-1185">Reference proteome</keyword>
<evidence type="ECO:0000313" key="2">
    <source>
        <dbReference type="Proteomes" id="UP001152561"/>
    </source>
</evidence>